<dbReference type="PANTHER" id="PTHR43877">
    <property type="entry name" value="AMINOALKYLPHOSPHONATE N-ACETYLTRANSFERASE-RELATED-RELATED"/>
    <property type="match status" value="1"/>
</dbReference>
<dbReference type="SUPFAM" id="SSF55729">
    <property type="entry name" value="Acyl-CoA N-acyltransferases (Nat)"/>
    <property type="match status" value="1"/>
</dbReference>
<dbReference type="Gene3D" id="3.40.630.30">
    <property type="match status" value="1"/>
</dbReference>
<comment type="caution">
    <text evidence="4">The sequence shown here is derived from an EMBL/GenBank/DDBJ whole genome shotgun (WGS) entry which is preliminary data.</text>
</comment>
<dbReference type="InterPro" id="IPR016181">
    <property type="entry name" value="Acyl_CoA_acyltransferase"/>
</dbReference>
<accession>A0A317F8M8</accession>
<dbReference type="CDD" id="cd04301">
    <property type="entry name" value="NAT_SF"/>
    <property type="match status" value="1"/>
</dbReference>
<name>A0A317F8M8_9PROT</name>
<evidence type="ECO:0000313" key="5">
    <source>
        <dbReference type="Proteomes" id="UP000245765"/>
    </source>
</evidence>
<evidence type="ECO:0000256" key="2">
    <source>
        <dbReference type="ARBA" id="ARBA00023315"/>
    </source>
</evidence>
<reference evidence="5" key="1">
    <citation type="submission" date="2018-05" db="EMBL/GenBank/DDBJ databases">
        <authorList>
            <person name="Du Z."/>
            <person name="Wang X."/>
        </authorList>
    </citation>
    <scope>NUCLEOTIDE SEQUENCE [LARGE SCALE GENOMIC DNA]</scope>
    <source>
        <strain evidence="5">CQN31</strain>
    </source>
</reference>
<feature type="domain" description="N-acetyltransferase" evidence="3">
    <location>
        <begin position="4"/>
        <end position="152"/>
    </location>
</feature>
<dbReference type="RefSeq" id="WP_109871868.1">
    <property type="nucleotide sequence ID" value="NZ_QGNA01000004.1"/>
</dbReference>
<dbReference type="AlphaFoldDB" id="A0A317F8M8"/>
<gene>
    <name evidence="4" type="ORF">DFH01_18010</name>
</gene>
<keyword evidence="2" id="KW-0012">Acyltransferase</keyword>
<evidence type="ECO:0000259" key="3">
    <source>
        <dbReference type="PROSITE" id="PS51186"/>
    </source>
</evidence>
<keyword evidence="5" id="KW-1185">Reference proteome</keyword>
<evidence type="ECO:0000313" key="4">
    <source>
        <dbReference type="EMBL" id="PWS35501.1"/>
    </source>
</evidence>
<dbReference type="OrthoDB" id="9789603at2"/>
<evidence type="ECO:0000256" key="1">
    <source>
        <dbReference type="ARBA" id="ARBA00022679"/>
    </source>
</evidence>
<dbReference type="GO" id="GO:0016747">
    <property type="term" value="F:acyltransferase activity, transferring groups other than amino-acyl groups"/>
    <property type="evidence" value="ECO:0007669"/>
    <property type="project" value="InterPro"/>
</dbReference>
<proteinExistence type="predicted"/>
<dbReference type="Pfam" id="PF00583">
    <property type="entry name" value="Acetyltransf_1"/>
    <property type="match status" value="1"/>
</dbReference>
<organism evidence="4 5">
    <name type="scientific">Falsiroseomonas bella</name>
    <dbReference type="NCBI Taxonomy" id="2184016"/>
    <lineage>
        <taxon>Bacteria</taxon>
        <taxon>Pseudomonadati</taxon>
        <taxon>Pseudomonadota</taxon>
        <taxon>Alphaproteobacteria</taxon>
        <taxon>Acetobacterales</taxon>
        <taxon>Roseomonadaceae</taxon>
        <taxon>Falsiroseomonas</taxon>
    </lineage>
</organism>
<dbReference type="InterPro" id="IPR000182">
    <property type="entry name" value="GNAT_dom"/>
</dbReference>
<sequence>MADIAFRRATEADLPAIVAMLADDALGRQREDAGLPLNGAYLGAFAAIAADPNQFLMVAEDAQGIAGTLQLTFIPGLSHKGAWRGQIESVRVASDRRGSGLGQRMIGWAVEQCRARGCTMVQLTTNKSRADAQRFYDRLGFRATHEGYKLSL</sequence>
<dbReference type="PROSITE" id="PS51186">
    <property type="entry name" value="GNAT"/>
    <property type="match status" value="1"/>
</dbReference>
<dbReference type="Proteomes" id="UP000245765">
    <property type="component" value="Unassembled WGS sequence"/>
</dbReference>
<dbReference type="PANTHER" id="PTHR43877:SF2">
    <property type="entry name" value="AMINOALKYLPHOSPHONATE N-ACETYLTRANSFERASE-RELATED"/>
    <property type="match status" value="1"/>
</dbReference>
<dbReference type="EMBL" id="QGNA01000004">
    <property type="protein sequence ID" value="PWS35501.1"/>
    <property type="molecule type" value="Genomic_DNA"/>
</dbReference>
<keyword evidence="1 4" id="KW-0808">Transferase</keyword>
<dbReference type="InterPro" id="IPR050832">
    <property type="entry name" value="Bact_Acetyltransf"/>
</dbReference>
<protein>
    <submittedName>
        <fullName evidence="4">GNAT family N-acetyltransferase</fullName>
    </submittedName>
</protein>